<evidence type="ECO:0000256" key="1">
    <source>
        <dbReference type="ARBA" id="ARBA00000073"/>
    </source>
</evidence>
<protein>
    <recommendedName>
        <fullName evidence="4">Pseudouridine synthase</fullName>
        <ecNumber evidence="4">5.4.99.-</ecNumber>
    </recommendedName>
</protein>
<keyword evidence="7" id="KW-1185">Reference proteome</keyword>
<reference evidence="7" key="1">
    <citation type="journal article" date="2019" name="Int. J. Syst. Evol. Microbiol.">
        <title>The Global Catalogue of Microorganisms (GCM) 10K type strain sequencing project: providing services to taxonomists for standard genome sequencing and annotation.</title>
        <authorList>
            <consortium name="The Broad Institute Genomics Platform"/>
            <consortium name="The Broad Institute Genome Sequencing Center for Infectious Disease"/>
            <person name="Wu L."/>
            <person name="Ma J."/>
        </authorList>
    </citation>
    <scope>NUCLEOTIDE SEQUENCE [LARGE SCALE GENOMIC DNA]</scope>
    <source>
        <strain evidence="7">JCM 19129</strain>
    </source>
</reference>
<dbReference type="InterPro" id="IPR006224">
    <property type="entry name" value="PsdUridine_synth_RluA-like_CS"/>
</dbReference>
<comment type="similarity">
    <text evidence="2 4">Belongs to the pseudouridine synthase RluA family.</text>
</comment>
<accession>A0ABP9FZY6</accession>
<dbReference type="InterPro" id="IPR050188">
    <property type="entry name" value="RluA_PseudoU_synthase"/>
</dbReference>
<keyword evidence="3 4" id="KW-0413">Isomerase</keyword>
<dbReference type="Gene3D" id="3.30.2350.10">
    <property type="entry name" value="Pseudouridine synthase"/>
    <property type="match status" value="1"/>
</dbReference>
<dbReference type="InterPro" id="IPR036986">
    <property type="entry name" value="S4_RNA-bd_sf"/>
</dbReference>
<feature type="domain" description="Pseudouridine synthase RsuA/RluA-like" evidence="5">
    <location>
        <begin position="137"/>
        <end position="291"/>
    </location>
</feature>
<dbReference type="EMBL" id="BAABLW010000007">
    <property type="protein sequence ID" value="GAA4922622.1"/>
    <property type="molecule type" value="Genomic_DNA"/>
</dbReference>
<sequence>MTEHSRAETFDQTTVPADQITAPADELIEADDAAYGLTDFTVPAELRGKRADAVLAGLCDISRTEAAAWLQDGRVGWAEDRPQHHTQDSRATGAVVKKSEKLPAGARITVDIPEPSDPNELRIEAVQDLVLLHEDADIVVVDKPVGVAAHPSPGWRGPTVIGGLLAQGVEIATSGAQERRGIVHRLDVGTSGIMVVAKTERAYSVLKDAFRNRTPKKTYHALVQGLPDPHEGTIDAPIGRHPGHDWRFAVVDDGRDARTHYTLIEAYGRASLMNVTLETGRTHQIRVHFSAMGHPLAGDLTYGADPYLASELGLTRQWLHAVELGFSHPASGEWVSYRSEHAKDLTQALDLLHD</sequence>
<name>A0ABP9FZY6_9MICC</name>
<evidence type="ECO:0000313" key="6">
    <source>
        <dbReference type="EMBL" id="GAA4922622.1"/>
    </source>
</evidence>
<dbReference type="PANTHER" id="PTHR21600:SF44">
    <property type="entry name" value="RIBOSOMAL LARGE SUBUNIT PSEUDOURIDINE SYNTHASE D"/>
    <property type="match status" value="1"/>
</dbReference>
<dbReference type="InterPro" id="IPR020103">
    <property type="entry name" value="PsdUridine_synth_cat_dom_sf"/>
</dbReference>
<evidence type="ECO:0000256" key="3">
    <source>
        <dbReference type="ARBA" id="ARBA00023235"/>
    </source>
</evidence>
<comment type="catalytic activity">
    <reaction evidence="1 4">
        <text>a uridine in RNA = a pseudouridine in RNA</text>
        <dbReference type="Rhea" id="RHEA:48348"/>
        <dbReference type="Rhea" id="RHEA-COMP:12068"/>
        <dbReference type="Rhea" id="RHEA-COMP:12069"/>
        <dbReference type="ChEBI" id="CHEBI:65314"/>
        <dbReference type="ChEBI" id="CHEBI:65315"/>
    </reaction>
</comment>
<comment type="caution">
    <text evidence="6">The sequence shown here is derived from an EMBL/GenBank/DDBJ whole genome shotgun (WGS) entry which is preliminary data.</text>
</comment>
<dbReference type="InterPro" id="IPR006145">
    <property type="entry name" value="PsdUridine_synth_RsuA/RluA"/>
</dbReference>
<dbReference type="CDD" id="cd02869">
    <property type="entry name" value="PseudoU_synth_RluA_like"/>
    <property type="match status" value="1"/>
</dbReference>
<evidence type="ECO:0000256" key="2">
    <source>
        <dbReference type="ARBA" id="ARBA00010876"/>
    </source>
</evidence>
<evidence type="ECO:0000313" key="7">
    <source>
        <dbReference type="Proteomes" id="UP001500368"/>
    </source>
</evidence>
<dbReference type="Gene3D" id="3.10.290.10">
    <property type="entry name" value="RNA-binding S4 domain"/>
    <property type="match status" value="1"/>
</dbReference>
<dbReference type="Pfam" id="PF00849">
    <property type="entry name" value="PseudoU_synth_2"/>
    <property type="match status" value="1"/>
</dbReference>
<evidence type="ECO:0000259" key="5">
    <source>
        <dbReference type="Pfam" id="PF00849"/>
    </source>
</evidence>
<dbReference type="Proteomes" id="UP001500368">
    <property type="component" value="Unassembled WGS sequence"/>
</dbReference>
<dbReference type="InterPro" id="IPR006225">
    <property type="entry name" value="PsdUridine_synth_RluC/D"/>
</dbReference>
<dbReference type="SUPFAM" id="SSF55120">
    <property type="entry name" value="Pseudouridine synthase"/>
    <property type="match status" value="1"/>
</dbReference>
<proteinExistence type="inferred from homology"/>
<dbReference type="PANTHER" id="PTHR21600">
    <property type="entry name" value="MITOCHONDRIAL RNA PSEUDOURIDINE SYNTHASE"/>
    <property type="match status" value="1"/>
</dbReference>
<dbReference type="EC" id="5.4.99.-" evidence="4"/>
<dbReference type="PROSITE" id="PS01129">
    <property type="entry name" value="PSI_RLU"/>
    <property type="match status" value="1"/>
</dbReference>
<gene>
    <name evidence="6" type="ORF">GCM10025790_19540</name>
</gene>
<organism evidence="6 7">
    <name type="scientific">Nesterenkonia rhizosphaerae</name>
    <dbReference type="NCBI Taxonomy" id="1348272"/>
    <lineage>
        <taxon>Bacteria</taxon>
        <taxon>Bacillati</taxon>
        <taxon>Actinomycetota</taxon>
        <taxon>Actinomycetes</taxon>
        <taxon>Micrococcales</taxon>
        <taxon>Micrococcaceae</taxon>
        <taxon>Nesterenkonia</taxon>
    </lineage>
</organism>
<dbReference type="NCBIfam" id="TIGR00005">
    <property type="entry name" value="rluA_subfam"/>
    <property type="match status" value="1"/>
</dbReference>
<evidence type="ECO:0000256" key="4">
    <source>
        <dbReference type="RuleBase" id="RU362028"/>
    </source>
</evidence>
<dbReference type="RefSeq" id="WP_345477827.1">
    <property type="nucleotide sequence ID" value="NZ_BAABLW010000007.1"/>
</dbReference>
<comment type="function">
    <text evidence="4">Responsible for synthesis of pseudouridine from uracil.</text>
</comment>